<proteinExistence type="predicted"/>
<name>A0ABD0ZRN7_CARAN</name>
<dbReference type="InterPro" id="IPR001810">
    <property type="entry name" value="F-box_dom"/>
</dbReference>
<dbReference type="SUPFAM" id="SSF52047">
    <property type="entry name" value="RNI-like"/>
    <property type="match status" value="1"/>
</dbReference>
<dbReference type="Gene3D" id="1.20.1280.50">
    <property type="match status" value="1"/>
</dbReference>
<accession>A0ABD0ZRN7</accession>
<dbReference type="PANTHER" id="PTHR31900:SF32">
    <property type="entry name" value="F-BOX_RNI_FBD-LIKE DOMAIN PROTEIN"/>
    <property type="match status" value="1"/>
</dbReference>
<comment type="caution">
    <text evidence="2">The sequence shown here is derived from an EMBL/GenBank/DDBJ whole genome shotgun (WGS) entry which is preliminary data.</text>
</comment>
<sequence>MDGADFINSIPDEIQSGIMDGAHFINSMPDEILHHILSFMPTESAMKTCVLSKRWRHVWCESPSLDIDCDCKYKARNIKQNLISYTAPKITSFKFRMDLENSAAEIDSWLEFAISRNVQNLYVKILARMIYGVNLTDGKTYNFPDFFYRSSSLKQLSVLHENDIMKPRCTVSWKSLRKLSLRCCKLGDKSMHNILSGSPILESLTLYGCRLLERLDLSNSPSLRRLEIDRTIKHSGPIMIVAPHIHYLSLINSYKPSTLLDVSSLTEANLDISIGTREARLCQTMAIGMLAKSRNVERLNLGPTFLKILSLAELRGAPFPTLNVQTLIIKTEFVRSIIPGIARLLLTSPGLKTLTVDTMELHLHKRDTYLEHYSDSQGLSPHRCWRSEYEVFPTSKEIYTMLGCNHATSKLLASFMEFVLGNAKTLERMVICLGGIYLNDDEQWFEELLQLVGTLSHHNNVSIVLKPKNYFKY</sequence>
<dbReference type="InterPro" id="IPR055411">
    <property type="entry name" value="LRR_FXL15/At3g58940/PEG3-like"/>
</dbReference>
<dbReference type="PROSITE" id="PS50181">
    <property type="entry name" value="FBOX"/>
    <property type="match status" value="1"/>
</dbReference>
<dbReference type="SMART" id="SM00256">
    <property type="entry name" value="FBOX"/>
    <property type="match status" value="1"/>
</dbReference>
<dbReference type="InterPro" id="IPR053781">
    <property type="entry name" value="F-box_AtFBL13-like"/>
</dbReference>
<dbReference type="Pfam" id="PF24758">
    <property type="entry name" value="LRR_At5g56370"/>
    <property type="match status" value="1"/>
</dbReference>
<dbReference type="Pfam" id="PF00646">
    <property type="entry name" value="F-box"/>
    <property type="match status" value="1"/>
</dbReference>
<dbReference type="InterPro" id="IPR036047">
    <property type="entry name" value="F-box-like_dom_sf"/>
</dbReference>
<evidence type="ECO:0000259" key="1">
    <source>
        <dbReference type="PROSITE" id="PS50181"/>
    </source>
</evidence>
<protein>
    <submittedName>
        <fullName evidence="2">F-box/LRR-repeat protein</fullName>
    </submittedName>
</protein>
<dbReference type="InterPro" id="IPR050232">
    <property type="entry name" value="FBL13/AtMIF1-like"/>
</dbReference>
<dbReference type="PANTHER" id="PTHR31900">
    <property type="entry name" value="F-BOX/RNI SUPERFAMILY PROTEIN-RELATED"/>
    <property type="match status" value="1"/>
</dbReference>
<gene>
    <name evidence="2" type="ORF">V5N11_021510</name>
</gene>
<evidence type="ECO:0000313" key="2">
    <source>
        <dbReference type="EMBL" id="KAL1196611.1"/>
    </source>
</evidence>
<dbReference type="Gene3D" id="3.80.10.10">
    <property type="entry name" value="Ribonuclease Inhibitor"/>
    <property type="match status" value="1"/>
</dbReference>
<feature type="domain" description="F-box" evidence="1">
    <location>
        <begin position="22"/>
        <end position="58"/>
    </location>
</feature>
<dbReference type="InterPro" id="IPR032675">
    <property type="entry name" value="LRR_dom_sf"/>
</dbReference>
<organism evidence="2 3">
    <name type="scientific">Cardamine amara subsp. amara</name>
    <dbReference type="NCBI Taxonomy" id="228776"/>
    <lineage>
        <taxon>Eukaryota</taxon>
        <taxon>Viridiplantae</taxon>
        <taxon>Streptophyta</taxon>
        <taxon>Embryophyta</taxon>
        <taxon>Tracheophyta</taxon>
        <taxon>Spermatophyta</taxon>
        <taxon>Magnoliopsida</taxon>
        <taxon>eudicotyledons</taxon>
        <taxon>Gunneridae</taxon>
        <taxon>Pentapetalae</taxon>
        <taxon>rosids</taxon>
        <taxon>malvids</taxon>
        <taxon>Brassicales</taxon>
        <taxon>Brassicaceae</taxon>
        <taxon>Cardamineae</taxon>
        <taxon>Cardamine</taxon>
    </lineage>
</organism>
<reference evidence="2 3" key="1">
    <citation type="submission" date="2024-04" db="EMBL/GenBank/DDBJ databases">
        <title>Genome assembly C_amara_ONT_v2.</title>
        <authorList>
            <person name="Yant L."/>
            <person name="Moore C."/>
            <person name="Slenker M."/>
        </authorList>
    </citation>
    <scope>NUCLEOTIDE SEQUENCE [LARGE SCALE GENOMIC DNA]</scope>
    <source>
        <tissue evidence="2">Leaf</tissue>
    </source>
</reference>
<dbReference type="SUPFAM" id="SSF81383">
    <property type="entry name" value="F-box domain"/>
    <property type="match status" value="1"/>
</dbReference>
<dbReference type="CDD" id="cd22160">
    <property type="entry name" value="F-box_AtFBL13-like"/>
    <property type="match status" value="1"/>
</dbReference>
<dbReference type="Proteomes" id="UP001558713">
    <property type="component" value="Unassembled WGS sequence"/>
</dbReference>
<dbReference type="AlphaFoldDB" id="A0ABD0ZRN7"/>
<keyword evidence="3" id="KW-1185">Reference proteome</keyword>
<evidence type="ECO:0000313" key="3">
    <source>
        <dbReference type="Proteomes" id="UP001558713"/>
    </source>
</evidence>
<dbReference type="EMBL" id="JBANAX010000700">
    <property type="protein sequence ID" value="KAL1196611.1"/>
    <property type="molecule type" value="Genomic_DNA"/>
</dbReference>